<keyword evidence="10 18" id="KW-0472">Membrane</keyword>
<dbReference type="Pfam" id="PF02932">
    <property type="entry name" value="Neur_chan_memb"/>
    <property type="match status" value="1"/>
</dbReference>
<dbReference type="NCBIfam" id="TIGR00860">
    <property type="entry name" value="LIC"/>
    <property type="match status" value="1"/>
</dbReference>
<evidence type="ECO:0000256" key="7">
    <source>
        <dbReference type="ARBA" id="ARBA00022989"/>
    </source>
</evidence>
<keyword evidence="9 18" id="KW-0406">Ion transport</keyword>
<dbReference type="Gene3D" id="1.20.58.390">
    <property type="entry name" value="Neurotransmitter-gated ion-channel transmembrane domain"/>
    <property type="match status" value="2"/>
</dbReference>
<evidence type="ECO:0000256" key="6">
    <source>
        <dbReference type="ARBA" id="ARBA00022729"/>
    </source>
</evidence>
<evidence type="ECO:0000259" key="19">
    <source>
        <dbReference type="Pfam" id="PF02931"/>
    </source>
</evidence>
<dbReference type="SUPFAM" id="SSF63712">
    <property type="entry name" value="Nicotinic receptor ligand binding domain-like"/>
    <property type="match status" value="1"/>
</dbReference>
<evidence type="ECO:0000256" key="3">
    <source>
        <dbReference type="ARBA" id="ARBA00022448"/>
    </source>
</evidence>
<keyword evidence="6" id="KW-0732">Signal</keyword>
<comment type="subcellular location">
    <subcellularLocation>
        <location evidence="17">Postsynaptic cell membrane</location>
        <topology evidence="17">Multi-pass membrane protein</topology>
    </subcellularLocation>
</comment>
<evidence type="ECO:0000256" key="5">
    <source>
        <dbReference type="ARBA" id="ARBA00022692"/>
    </source>
</evidence>
<gene>
    <name evidence="21" type="ORF">WN55_10520</name>
</gene>
<dbReference type="GO" id="GO:0022848">
    <property type="term" value="F:acetylcholine-gated monoatomic cation-selective channel activity"/>
    <property type="evidence" value="ECO:0007669"/>
    <property type="project" value="InterPro"/>
</dbReference>
<feature type="transmembrane region" description="Helical" evidence="18">
    <location>
        <begin position="615"/>
        <end position="635"/>
    </location>
</feature>
<evidence type="ECO:0000256" key="11">
    <source>
        <dbReference type="ARBA" id="ARBA00023157"/>
    </source>
</evidence>
<evidence type="ECO:0000256" key="9">
    <source>
        <dbReference type="ARBA" id="ARBA00023065"/>
    </source>
</evidence>
<dbReference type="InterPro" id="IPR006202">
    <property type="entry name" value="Neur_chan_lig-bd"/>
</dbReference>
<dbReference type="InterPro" id="IPR002394">
    <property type="entry name" value="Nicotinic_acetylcholine_rcpt"/>
</dbReference>
<evidence type="ECO:0000256" key="2">
    <source>
        <dbReference type="ARBA" id="ARBA00009237"/>
    </source>
</evidence>
<keyword evidence="4" id="KW-1003">Cell membrane</keyword>
<evidence type="ECO:0000256" key="1">
    <source>
        <dbReference type="ARBA" id="ARBA00003328"/>
    </source>
</evidence>
<dbReference type="GO" id="GO:0007271">
    <property type="term" value="P:synaptic transmission, cholinergic"/>
    <property type="evidence" value="ECO:0007669"/>
    <property type="project" value="UniProtKB-ARBA"/>
</dbReference>
<evidence type="ECO:0000256" key="10">
    <source>
        <dbReference type="ARBA" id="ARBA00023136"/>
    </source>
</evidence>
<dbReference type="InterPro" id="IPR036719">
    <property type="entry name" value="Neuro-gated_channel_TM_sf"/>
</dbReference>
<dbReference type="EMBL" id="KQ434809">
    <property type="protein sequence ID" value="KZC06609.1"/>
    <property type="molecule type" value="Genomic_DNA"/>
</dbReference>
<dbReference type="PRINTS" id="PR00252">
    <property type="entry name" value="NRIONCHANNEL"/>
</dbReference>
<keyword evidence="11" id="KW-1015">Disulfide bond</keyword>
<sequence length="669" mass="76734">MHRSHSVDLRTQVKKPLNSGTWNIGLQIQRIQYKGSKIPDIHIEETPDLETQARIPEAQESKAELDAVSRFVHGFSMKRPRVKRKTKFENNLKVGVKVLVGGDCVGNLVRKLMEFLVGAAGLKTYEANPDTKRLYDDLLSNYNRLIRPVINNTETLTVWLGLKLSQLIEMNLKNQVMTTNVWVEQKWFDYKLRWDPEEYGGVEMLYVPSENIWLPDIVLYNNADGNYEVTLMTKATLKYTGEVSWKPPAIYKSSCEINVEYFPFDEQSCIMKFGSWTYNGAQVDLKHMKQEPGSNVVERGIDLSDFYLSVEWDILEVPASRNEEYYPCCTEPYSDITFNITMRRKTLFYTVNLIIPCVGITFLTVLVFYLPSDSGEKVSLCSSILLSLTVFFLLLAEIIPPTSLAIPLLGKYLLFTMILVTLSIWITVCVLNVHFRSPSTHNMSPWVRQLFLNWMPRVLMMRRTPYSTPEYDDTYMDSGYTNEIDFSISDYPLELKGSPDGFESVTSQYKNIREDDARHFPHASGISAIVAIHRYNKTQIGREIMSFKTAGTLYVNNGNMITVTDSENTMPRHLSPEVISALKGVRFIAQHIKDADKDNEVIEDWKFVAMVLDRLFLWVFTLVCIGGTLCIIFQAPSLYDTREPVDQQLSGISLRNYMYPNVTTVVPKE</sequence>
<dbReference type="InterPro" id="IPR018000">
    <property type="entry name" value="Neurotransmitter_ion_chnl_CS"/>
</dbReference>
<comment type="similarity">
    <text evidence="2">Belongs to the ligand-gated ion channel (TC 1.A.9) family. Acetylcholine receptor (TC 1.A.9.1) subfamily.</text>
</comment>
<keyword evidence="3 18" id="KW-0813">Transport</keyword>
<evidence type="ECO:0000256" key="18">
    <source>
        <dbReference type="RuleBase" id="RU000687"/>
    </source>
</evidence>
<dbReference type="FunFam" id="1.20.58.390:FF:000012">
    <property type="entry name" value="Acetylcholine receptor subunit alpha-like"/>
    <property type="match status" value="1"/>
</dbReference>
<keyword evidence="8" id="KW-0770">Synapse</keyword>
<dbReference type="CDD" id="cd19064">
    <property type="entry name" value="LGIC_TM_nAChR"/>
    <property type="match status" value="1"/>
</dbReference>
<keyword evidence="7 18" id="KW-1133">Transmembrane helix</keyword>
<evidence type="ECO:0000256" key="13">
    <source>
        <dbReference type="ARBA" id="ARBA00023180"/>
    </source>
</evidence>
<evidence type="ECO:0000313" key="22">
    <source>
        <dbReference type="Proteomes" id="UP000076502"/>
    </source>
</evidence>
<dbReference type="PRINTS" id="PR00254">
    <property type="entry name" value="NICOTINICR"/>
</dbReference>
<dbReference type="STRING" id="178035.A0A154P3T9"/>
<feature type="domain" description="Neurotransmitter-gated ion-channel ligand-binding" evidence="19">
    <location>
        <begin position="132"/>
        <end position="346"/>
    </location>
</feature>
<organism evidence="21 22">
    <name type="scientific">Dufourea novaeangliae</name>
    <name type="common">Sweat bee</name>
    <dbReference type="NCBI Taxonomy" id="178035"/>
    <lineage>
        <taxon>Eukaryota</taxon>
        <taxon>Metazoa</taxon>
        <taxon>Ecdysozoa</taxon>
        <taxon>Arthropoda</taxon>
        <taxon>Hexapoda</taxon>
        <taxon>Insecta</taxon>
        <taxon>Pterygota</taxon>
        <taxon>Neoptera</taxon>
        <taxon>Endopterygota</taxon>
        <taxon>Hymenoptera</taxon>
        <taxon>Apocrita</taxon>
        <taxon>Aculeata</taxon>
        <taxon>Apoidea</taxon>
        <taxon>Anthophila</taxon>
        <taxon>Halictidae</taxon>
        <taxon>Rophitinae</taxon>
        <taxon>Dufourea</taxon>
    </lineage>
</organism>
<evidence type="ECO:0000256" key="17">
    <source>
        <dbReference type="ARBA" id="ARBA00034104"/>
    </source>
</evidence>
<dbReference type="PROSITE" id="PS00236">
    <property type="entry name" value="NEUROTR_ION_CHANNEL"/>
    <property type="match status" value="1"/>
</dbReference>
<keyword evidence="16 18" id="KW-0407">Ion channel</keyword>
<accession>A0A154P3T9</accession>
<evidence type="ECO:0000256" key="16">
    <source>
        <dbReference type="ARBA" id="ARBA00023303"/>
    </source>
</evidence>
<dbReference type="CDD" id="cd19031">
    <property type="entry name" value="LGIC_ECD_nAChR_proto_alpha-like"/>
    <property type="match status" value="1"/>
</dbReference>
<dbReference type="InterPro" id="IPR036734">
    <property type="entry name" value="Neur_chan_lig-bd_sf"/>
</dbReference>
<feature type="transmembrane region" description="Helical" evidence="18">
    <location>
        <begin position="347"/>
        <end position="371"/>
    </location>
</feature>
<dbReference type="OrthoDB" id="5975154at2759"/>
<dbReference type="PANTHER" id="PTHR18945">
    <property type="entry name" value="NEUROTRANSMITTER GATED ION CHANNEL"/>
    <property type="match status" value="1"/>
</dbReference>
<dbReference type="Pfam" id="PF02931">
    <property type="entry name" value="Neur_chan_LBD"/>
    <property type="match status" value="1"/>
</dbReference>
<dbReference type="InterPro" id="IPR006201">
    <property type="entry name" value="Neur_channel"/>
</dbReference>
<keyword evidence="14" id="KW-0628">Postsynaptic cell membrane</keyword>
<feature type="transmembrane region" description="Helical" evidence="18">
    <location>
        <begin position="412"/>
        <end position="433"/>
    </location>
</feature>
<dbReference type="GO" id="GO:0004888">
    <property type="term" value="F:transmembrane signaling receptor activity"/>
    <property type="evidence" value="ECO:0007669"/>
    <property type="project" value="InterPro"/>
</dbReference>
<evidence type="ECO:0000256" key="15">
    <source>
        <dbReference type="ARBA" id="ARBA00023286"/>
    </source>
</evidence>
<keyword evidence="13" id="KW-0325">Glycoprotein</keyword>
<evidence type="ECO:0000256" key="12">
    <source>
        <dbReference type="ARBA" id="ARBA00023170"/>
    </source>
</evidence>
<name>A0A154P3T9_DUFNO</name>
<feature type="transmembrane region" description="Helical" evidence="18">
    <location>
        <begin position="378"/>
        <end position="400"/>
    </location>
</feature>
<keyword evidence="15" id="KW-1071">Ligand-gated ion channel</keyword>
<feature type="domain" description="Neurotransmitter-gated ion-channel transmembrane" evidence="20">
    <location>
        <begin position="353"/>
        <end position="631"/>
    </location>
</feature>
<keyword evidence="12 21" id="KW-0675">Receptor</keyword>
<dbReference type="AlphaFoldDB" id="A0A154P3T9"/>
<evidence type="ECO:0000259" key="20">
    <source>
        <dbReference type="Pfam" id="PF02932"/>
    </source>
</evidence>
<dbReference type="Proteomes" id="UP000076502">
    <property type="component" value="Unassembled WGS sequence"/>
</dbReference>
<protein>
    <submittedName>
        <fullName evidence="21">Acetylcholine receptor subunit beta-like 2</fullName>
    </submittedName>
</protein>
<evidence type="ECO:0000256" key="4">
    <source>
        <dbReference type="ARBA" id="ARBA00022475"/>
    </source>
</evidence>
<dbReference type="FunFam" id="1.20.58.390:FF:000030">
    <property type="entry name" value="Acetylcholine receptor subunit alpha-L1"/>
    <property type="match status" value="1"/>
</dbReference>
<evidence type="ECO:0000256" key="14">
    <source>
        <dbReference type="ARBA" id="ARBA00023257"/>
    </source>
</evidence>
<evidence type="ECO:0000256" key="8">
    <source>
        <dbReference type="ARBA" id="ARBA00023018"/>
    </source>
</evidence>
<dbReference type="GO" id="GO:0045211">
    <property type="term" value="C:postsynaptic membrane"/>
    <property type="evidence" value="ECO:0007669"/>
    <property type="project" value="UniProtKB-SubCell"/>
</dbReference>
<keyword evidence="5 18" id="KW-0812">Transmembrane</keyword>
<comment type="function">
    <text evidence="1">After binding acetylcholine, the AChR responds by an extensive change in conformation that affects all subunits and leads to opening of an ion-conducting channel across the plasma membrane.</text>
</comment>
<dbReference type="InterPro" id="IPR038050">
    <property type="entry name" value="Neuro_actylchol_rec"/>
</dbReference>
<dbReference type="InterPro" id="IPR006029">
    <property type="entry name" value="Neurotrans-gated_channel_TM"/>
</dbReference>
<dbReference type="SUPFAM" id="SSF90112">
    <property type="entry name" value="Neurotransmitter-gated ion-channel transmembrane pore"/>
    <property type="match status" value="1"/>
</dbReference>
<reference evidence="21 22" key="1">
    <citation type="submission" date="2015-07" db="EMBL/GenBank/DDBJ databases">
        <title>The genome of Dufourea novaeangliae.</title>
        <authorList>
            <person name="Pan H."/>
            <person name="Kapheim K."/>
        </authorList>
    </citation>
    <scope>NUCLEOTIDE SEQUENCE [LARGE SCALE GENOMIC DNA]</scope>
    <source>
        <strain evidence="21">0120121106</strain>
        <tissue evidence="21">Whole body</tissue>
    </source>
</reference>
<evidence type="ECO:0000313" key="21">
    <source>
        <dbReference type="EMBL" id="KZC06609.1"/>
    </source>
</evidence>
<dbReference type="Gene3D" id="2.70.170.10">
    <property type="entry name" value="Neurotransmitter-gated ion-channel ligand-binding domain"/>
    <property type="match status" value="1"/>
</dbReference>
<keyword evidence="22" id="KW-1185">Reference proteome</keyword>
<proteinExistence type="inferred from homology"/>
<dbReference type="FunFam" id="2.70.170.10:FF:000013">
    <property type="entry name" value="Acetylcholine receptor subunit alpha"/>
    <property type="match status" value="1"/>
</dbReference>